<dbReference type="InParanoid" id="A0A409WSD8"/>
<feature type="region of interest" description="Disordered" evidence="1">
    <location>
        <begin position="359"/>
        <end position="385"/>
    </location>
</feature>
<proteinExistence type="predicted"/>
<dbReference type="Proteomes" id="UP000283269">
    <property type="component" value="Unassembled WGS sequence"/>
</dbReference>
<dbReference type="OrthoDB" id="3067719at2759"/>
<feature type="compositionally biased region" description="Low complexity" evidence="1">
    <location>
        <begin position="50"/>
        <end position="63"/>
    </location>
</feature>
<dbReference type="EMBL" id="NHYD01003255">
    <property type="protein sequence ID" value="PPQ81428.1"/>
    <property type="molecule type" value="Genomic_DNA"/>
</dbReference>
<evidence type="ECO:0000256" key="1">
    <source>
        <dbReference type="SAM" id="MobiDB-lite"/>
    </source>
</evidence>
<accession>A0A409WSD8</accession>
<organism evidence="2 3">
    <name type="scientific">Psilocybe cyanescens</name>
    <dbReference type="NCBI Taxonomy" id="93625"/>
    <lineage>
        <taxon>Eukaryota</taxon>
        <taxon>Fungi</taxon>
        <taxon>Dikarya</taxon>
        <taxon>Basidiomycota</taxon>
        <taxon>Agaricomycotina</taxon>
        <taxon>Agaricomycetes</taxon>
        <taxon>Agaricomycetidae</taxon>
        <taxon>Agaricales</taxon>
        <taxon>Agaricineae</taxon>
        <taxon>Strophariaceae</taxon>
        <taxon>Psilocybe</taxon>
    </lineage>
</organism>
<feature type="compositionally biased region" description="Basic and acidic residues" evidence="1">
    <location>
        <begin position="133"/>
        <end position="149"/>
    </location>
</feature>
<name>A0A409WSD8_PSICY</name>
<feature type="compositionally biased region" description="Polar residues" evidence="1">
    <location>
        <begin position="101"/>
        <end position="117"/>
    </location>
</feature>
<feature type="region of interest" description="Disordered" evidence="1">
    <location>
        <begin position="205"/>
        <end position="300"/>
    </location>
</feature>
<protein>
    <submittedName>
        <fullName evidence="2">Uncharacterized protein</fullName>
    </submittedName>
</protein>
<feature type="compositionally biased region" description="Polar residues" evidence="1">
    <location>
        <begin position="18"/>
        <end position="42"/>
    </location>
</feature>
<feature type="compositionally biased region" description="Polar residues" evidence="1">
    <location>
        <begin position="205"/>
        <end position="221"/>
    </location>
</feature>
<feature type="compositionally biased region" description="Low complexity" evidence="1">
    <location>
        <begin position="89"/>
        <end position="100"/>
    </location>
</feature>
<dbReference type="AlphaFoldDB" id="A0A409WSD8"/>
<feature type="compositionally biased region" description="Gly residues" evidence="1">
    <location>
        <begin position="369"/>
        <end position="385"/>
    </location>
</feature>
<evidence type="ECO:0000313" key="3">
    <source>
        <dbReference type="Proteomes" id="UP000283269"/>
    </source>
</evidence>
<dbReference type="STRING" id="93625.A0A409WSD8"/>
<feature type="region of interest" description="Disordered" evidence="1">
    <location>
        <begin position="1"/>
        <end position="176"/>
    </location>
</feature>
<comment type="caution">
    <text evidence="2">The sequence shown here is derived from an EMBL/GenBank/DDBJ whole genome shotgun (WGS) entry which is preliminary data.</text>
</comment>
<feature type="compositionally biased region" description="Polar residues" evidence="1">
    <location>
        <begin position="1"/>
        <end position="10"/>
    </location>
</feature>
<feature type="compositionally biased region" description="Low complexity" evidence="1">
    <location>
        <begin position="262"/>
        <end position="276"/>
    </location>
</feature>
<reference evidence="2 3" key="1">
    <citation type="journal article" date="2018" name="Evol. Lett.">
        <title>Horizontal gene cluster transfer increased hallucinogenic mushroom diversity.</title>
        <authorList>
            <person name="Reynolds H.T."/>
            <person name="Vijayakumar V."/>
            <person name="Gluck-Thaler E."/>
            <person name="Korotkin H.B."/>
            <person name="Matheny P.B."/>
            <person name="Slot J.C."/>
        </authorList>
    </citation>
    <scope>NUCLEOTIDE SEQUENCE [LARGE SCALE GENOMIC DNA]</scope>
    <source>
        <strain evidence="2 3">2631</strain>
    </source>
</reference>
<sequence length="418" mass="42759">MTASPMSLSIASLPKPTAGSSQNLSLNEEPSQQQYGSPTPTFSPRRPERQPTTPSSRTPMTPSYAPTTPSRPGVGFTPAHGRTRSKTGPPESSVPNSPSPRRNTTLMTPSRGGSSASRIPVRMDSLKLNGSESKGKNAQLEKGKQKQNTEEGCEEDGEEGELRLLTPPPTPPFTARAFPASHALSLAGQMPAVSVLGEYCPSPYKSSYSAGVQQQPQTPSKPSGLGKGFTGGEGPRRPANPPVSALDLPSEFAGAGVKAGRSFPASSSSASSISDGSEPHCAGDAAAFDPSGLDGPSLSPAINRLQYLQKTHQQLSEALTTRMSPSTRPAFNARKASERCRAIEGYVSFASIEGLGEPPGAAFGDDSEGGAGAGGAGGSGTGNGGGVLGAAWGGWRRLLGVAGPPGVQAQAQEEGVVL</sequence>
<keyword evidence="3" id="KW-1185">Reference proteome</keyword>
<gene>
    <name evidence="2" type="ORF">CVT25_015933</name>
</gene>
<evidence type="ECO:0000313" key="2">
    <source>
        <dbReference type="EMBL" id="PPQ81428.1"/>
    </source>
</evidence>